<reference evidence="19 21" key="1">
    <citation type="submission" date="2020-06" db="EMBL/GenBank/DDBJ databases">
        <title>Description of novel acetic acid bacteria.</title>
        <authorList>
            <person name="Sombolestani A."/>
        </authorList>
    </citation>
    <scope>NUCLEOTIDE SEQUENCE [LARGE SCALE GENOMIC DNA]</scope>
    <source>
        <strain evidence="19 21">LMG 26838</strain>
    </source>
</reference>
<proteinExistence type="inferred from homology"/>
<evidence type="ECO:0000256" key="6">
    <source>
        <dbReference type="ARBA" id="ARBA00022771"/>
    </source>
</evidence>
<organism evidence="18 20">
    <name type="scientific">Endobacter medicaginis</name>
    <dbReference type="NCBI Taxonomy" id="1181271"/>
    <lineage>
        <taxon>Bacteria</taxon>
        <taxon>Pseudomonadati</taxon>
        <taxon>Pseudomonadota</taxon>
        <taxon>Alphaproteobacteria</taxon>
        <taxon>Acetobacterales</taxon>
        <taxon>Acetobacteraceae</taxon>
        <taxon>Endobacter</taxon>
    </lineage>
</organism>
<comment type="function">
    <text evidence="15">Involved in base excision repair of DNA damaged by oxidation or by mutagenic agents. Acts as DNA glycosylase that recognizes and removes damaged bases. Has a preference for oxidized purines, such as 7,8-dihydro-8-oxoguanine (8-oxoG). Has AP (apurinic/apyrimidinic) lyase activity and introduces nicks in the DNA strand. Cleaves the DNA backbone by beta-delta elimination to generate a single-strand break at the site of the removed base with both 3'- and 5'-phosphates.</text>
</comment>
<dbReference type="SUPFAM" id="SSF57716">
    <property type="entry name" value="Glucocorticoid receptor-like (DNA-binding domain)"/>
    <property type="match status" value="1"/>
</dbReference>
<dbReference type="SMART" id="SM01232">
    <property type="entry name" value="H2TH"/>
    <property type="match status" value="1"/>
</dbReference>
<evidence type="ECO:0000256" key="5">
    <source>
        <dbReference type="ARBA" id="ARBA00022763"/>
    </source>
</evidence>
<keyword evidence="9 15" id="KW-0238">DNA-binding</keyword>
<feature type="active site" description="Schiff-base intermediate with DNA" evidence="15">
    <location>
        <position position="2"/>
    </location>
</feature>
<keyword evidence="13 15" id="KW-0326">Glycosidase</keyword>
<dbReference type="GO" id="GO:0003684">
    <property type="term" value="F:damaged DNA binding"/>
    <property type="evidence" value="ECO:0007669"/>
    <property type="project" value="InterPro"/>
</dbReference>
<keyword evidence="10 15" id="KW-0234">DNA repair</keyword>
<reference evidence="18 20" key="2">
    <citation type="submission" date="2020-08" db="EMBL/GenBank/DDBJ databases">
        <title>Genomic Encyclopedia of Type Strains, Phase III (KMG-III): the genomes of soil and plant-associated and newly described type strains.</title>
        <authorList>
            <person name="Whitman W."/>
        </authorList>
    </citation>
    <scope>NUCLEOTIDE SEQUENCE [LARGE SCALE GENOMIC DNA]</scope>
    <source>
        <strain evidence="18 20">CECT 8088</strain>
    </source>
</reference>
<evidence type="ECO:0000256" key="4">
    <source>
        <dbReference type="ARBA" id="ARBA00022723"/>
    </source>
</evidence>
<evidence type="ECO:0000256" key="10">
    <source>
        <dbReference type="ARBA" id="ARBA00023204"/>
    </source>
</evidence>
<dbReference type="Gene3D" id="1.10.8.50">
    <property type="match status" value="1"/>
</dbReference>
<dbReference type="PANTHER" id="PTHR22993:SF9">
    <property type="entry name" value="FORMAMIDOPYRIMIDINE-DNA GLYCOSYLASE"/>
    <property type="match status" value="1"/>
</dbReference>
<evidence type="ECO:0000256" key="14">
    <source>
        <dbReference type="ARBA" id="ARBA00044632"/>
    </source>
</evidence>
<comment type="subunit">
    <text evidence="3 15">Monomer.</text>
</comment>
<dbReference type="InterPro" id="IPR035937">
    <property type="entry name" value="FPG_N"/>
</dbReference>
<dbReference type="InterPro" id="IPR000214">
    <property type="entry name" value="Znf_DNA_glyclase/AP_lyase"/>
</dbReference>
<dbReference type="Gene3D" id="3.20.190.10">
    <property type="entry name" value="MutM-like, N-terminal"/>
    <property type="match status" value="1"/>
</dbReference>
<feature type="active site" description="Proton donor; for beta-elimination activity" evidence="15">
    <location>
        <position position="58"/>
    </location>
</feature>
<evidence type="ECO:0000256" key="8">
    <source>
        <dbReference type="ARBA" id="ARBA00022833"/>
    </source>
</evidence>
<dbReference type="GO" id="GO:0008270">
    <property type="term" value="F:zinc ion binding"/>
    <property type="evidence" value="ECO:0007669"/>
    <property type="project" value="UniProtKB-UniRule"/>
</dbReference>
<dbReference type="EC" id="4.2.99.18" evidence="15"/>
<evidence type="ECO:0000256" key="3">
    <source>
        <dbReference type="ARBA" id="ARBA00011245"/>
    </source>
</evidence>
<sequence>MPELPEVETTMRGMAGPLLGQVIADIELRRADLRWAIPPGLVAVAKGARVTGLTRRGKYILIRLDRGAGLLLHLGMSGRMVISAPETAAGAHPHEHVVLHTAHGWRLGLVDPRRFGALDLIEPEGGAIHRLLAALGPEPLSADFTDAVLAASLAGRRAPLKALLLDQRLIAGLGNIYVCEALFAARLSPFRSGASLGPREIGRLRRAIVSVLTAAVAAGGSSLRDYVQPNGELGYFQAQWQVYGREGERCSACGARCPGIRRETQSGRSTFFCERAQPHG</sequence>
<dbReference type="InterPro" id="IPR010979">
    <property type="entry name" value="Ribosomal_uS13-like_H2TH"/>
</dbReference>
<evidence type="ECO:0000256" key="12">
    <source>
        <dbReference type="ARBA" id="ARBA00023268"/>
    </source>
</evidence>
<dbReference type="SUPFAM" id="SSF81624">
    <property type="entry name" value="N-terminal domain of MutM-like DNA repair proteins"/>
    <property type="match status" value="1"/>
</dbReference>
<keyword evidence="8 15" id="KW-0862">Zinc</keyword>
<evidence type="ECO:0000259" key="16">
    <source>
        <dbReference type="PROSITE" id="PS51066"/>
    </source>
</evidence>
<dbReference type="PROSITE" id="PS51068">
    <property type="entry name" value="FPG_CAT"/>
    <property type="match status" value="1"/>
</dbReference>
<keyword evidence="20" id="KW-1185">Reference proteome</keyword>
<dbReference type="InterPro" id="IPR020629">
    <property type="entry name" value="FPG_Glyclase"/>
</dbReference>
<protein>
    <recommendedName>
        <fullName evidence="15">Formamidopyrimidine-DNA glycosylase</fullName>
        <shortName evidence="15">Fapy-DNA glycosylase</shortName>
        <ecNumber evidence="15">3.2.2.23</ecNumber>
    </recommendedName>
    <alternativeName>
        <fullName evidence="15">DNA-(apurinic or apyrimidinic site) lyase MutM</fullName>
        <shortName evidence="15">AP lyase MutM</shortName>
        <ecNumber evidence="15">4.2.99.18</ecNumber>
    </alternativeName>
</protein>
<comment type="cofactor">
    <cofactor evidence="15">
        <name>Zn(2+)</name>
        <dbReference type="ChEBI" id="CHEBI:29105"/>
    </cofactor>
    <text evidence="15">Binds 1 zinc ion per subunit.</text>
</comment>
<comment type="catalytic activity">
    <reaction evidence="14 15">
        <text>2'-deoxyribonucleotide-(2'-deoxyribose 5'-phosphate)-2'-deoxyribonucleotide-DNA = a 3'-end 2'-deoxyribonucleotide-(2,3-dehydro-2,3-deoxyribose 5'-phosphate)-DNA + a 5'-end 5'-phospho-2'-deoxyribonucleoside-DNA + H(+)</text>
        <dbReference type="Rhea" id="RHEA:66592"/>
        <dbReference type="Rhea" id="RHEA-COMP:13180"/>
        <dbReference type="Rhea" id="RHEA-COMP:16897"/>
        <dbReference type="Rhea" id="RHEA-COMP:17067"/>
        <dbReference type="ChEBI" id="CHEBI:15378"/>
        <dbReference type="ChEBI" id="CHEBI:136412"/>
        <dbReference type="ChEBI" id="CHEBI:157695"/>
        <dbReference type="ChEBI" id="CHEBI:167181"/>
        <dbReference type="EC" id="4.2.99.18"/>
    </reaction>
</comment>
<dbReference type="RefSeq" id="WP_176625251.1">
    <property type="nucleotide sequence ID" value="NZ_JABXXQ010000299.1"/>
</dbReference>
<gene>
    <name evidence="15 19" type="primary">mutM</name>
    <name evidence="15" type="synonym">fpg</name>
    <name evidence="18" type="ORF">FHR90_002699</name>
    <name evidence="19" type="ORF">HUK83_12535</name>
</gene>
<dbReference type="NCBIfam" id="NF002211">
    <property type="entry name" value="PRK01103.1"/>
    <property type="match status" value="1"/>
</dbReference>
<dbReference type="FunFam" id="1.10.8.50:FF:000003">
    <property type="entry name" value="Formamidopyrimidine-DNA glycosylase"/>
    <property type="match status" value="1"/>
</dbReference>
<comment type="similarity">
    <text evidence="2 15">Belongs to the FPG family.</text>
</comment>
<accession>A0A839V5M4</accession>
<feature type="binding site" evidence="15">
    <location>
        <position position="156"/>
    </location>
    <ligand>
        <name>DNA</name>
        <dbReference type="ChEBI" id="CHEBI:16991"/>
    </ligand>
</feature>
<keyword evidence="12 15" id="KW-0511">Multifunctional enzyme</keyword>
<keyword evidence="5 15" id="KW-0227">DNA damage</keyword>
<feature type="binding site" evidence="15">
    <location>
        <position position="113"/>
    </location>
    <ligand>
        <name>DNA</name>
        <dbReference type="ChEBI" id="CHEBI:16991"/>
    </ligand>
</feature>
<dbReference type="SUPFAM" id="SSF46946">
    <property type="entry name" value="S13-like H2TH domain"/>
    <property type="match status" value="1"/>
</dbReference>
<evidence type="ECO:0000313" key="19">
    <source>
        <dbReference type="EMBL" id="NVN31157.1"/>
    </source>
</evidence>
<feature type="active site" description="Proton donor" evidence="15">
    <location>
        <position position="3"/>
    </location>
</feature>
<feature type="domain" description="Formamidopyrimidine-DNA glycosylase catalytic" evidence="17">
    <location>
        <begin position="2"/>
        <end position="116"/>
    </location>
</feature>
<dbReference type="EC" id="3.2.2.23" evidence="15"/>
<keyword evidence="4 15" id="KW-0479">Metal-binding</keyword>
<evidence type="ECO:0000256" key="15">
    <source>
        <dbReference type="HAMAP-Rule" id="MF_00103"/>
    </source>
</evidence>
<evidence type="ECO:0000256" key="11">
    <source>
        <dbReference type="ARBA" id="ARBA00023239"/>
    </source>
</evidence>
<dbReference type="EMBL" id="JABXXQ010000299">
    <property type="protein sequence ID" value="NVN31157.1"/>
    <property type="molecule type" value="Genomic_DNA"/>
</dbReference>
<dbReference type="InterPro" id="IPR012319">
    <property type="entry name" value="FPG_cat"/>
</dbReference>
<name>A0A839V5M4_9PROT</name>
<dbReference type="AlphaFoldDB" id="A0A839V5M4"/>
<dbReference type="CDD" id="cd08966">
    <property type="entry name" value="EcFpg-like_N"/>
    <property type="match status" value="1"/>
</dbReference>
<evidence type="ECO:0000313" key="21">
    <source>
        <dbReference type="Proteomes" id="UP000565205"/>
    </source>
</evidence>
<dbReference type="PANTHER" id="PTHR22993">
    <property type="entry name" value="FORMAMIDOPYRIMIDINE-DNA GLYCOSYLASE"/>
    <property type="match status" value="1"/>
</dbReference>
<dbReference type="InterPro" id="IPR015886">
    <property type="entry name" value="H2TH_FPG"/>
</dbReference>
<evidence type="ECO:0000313" key="20">
    <source>
        <dbReference type="Proteomes" id="UP000557688"/>
    </source>
</evidence>
<dbReference type="GO" id="GO:0006284">
    <property type="term" value="P:base-excision repair"/>
    <property type="evidence" value="ECO:0007669"/>
    <property type="project" value="InterPro"/>
</dbReference>
<dbReference type="HAMAP" id="MF_00103">
    <property type="entry name" value="Fapy_DNA_glycosyl"/>
    <property type="match status" value="1"/>
</dbReference>
<dbReference type="GO" id="GO:0140078">
    <property type="term" value="F:class I DNA-(apurinic or apyrimidinic site) endonuclease activity"/>
    <property type="evidence" value="ECO:0007669"/>
    <property type="project" value="UniProtKB-EC"/>
</dbReference>
<evidence type="ECO:0000256" key="9">
    <source>
        <dbReference type="ARBA" id="ARBA00023125"/>
    </source>
</evidence>
<feature type="domain" description="FPG-type" evidence="16">
    <location>
        <begin position="241"/>
        <end position="278"/>
    </location>
</feature>
<feature type="binding site" evidence="15">
    <location>
        <position position="94"/>
    </location>
    <ligand>
        <name>DNA</name>
        <dbReference type="ChEBI" id="CHEBI:16991"/>
    </ligand>
</feature>
<feature type="active site" description="Proton donor; for delta-elimination activity" evidence="15">
    <location>
        <position position="268"/>
    </location>
</feature>
<dbReference type="Proteomes" id="UP000557688">
    <property type="component" value="Unassembled WGS sequence"/>
</dbReference>
<evidence type="ECO:0000256" key="7">
    <source>
        <dbReference type="ARBA" id="ARBA00022801"/>
    </source>
</evidence>
<dbReference type="PROSITE" id="PS51066">
    <property type="entry name" value="ZF_FPG_2"/>
    <property type="match status" value="1"/>
</dbReference>
<evidence type="ECO:0000256" key="1">
    <source>
        <dbReference type="ARBA" id="ARBA00001668"/>
    </source>
</evidence>
<dbReference type="NCBIfam" id="TIGR00577">
    <property type="entry name" value="fpg"/>
    <property type="match status" value="1"/>
</dbReference>
<dbReference type="GO" id="GO:0034039">
    <property type="term" value="F:8-oxo-7,8-dihydroguanine DNA N-glycosylase activity"/>
    <property type="evidence" value="ECO:0007669"/>
    <property type="project" value="TreeGrafter"/>
</dbReference>
<evidence type="ECO:0000256" key="2">
    <source>
        <dbReference type="ARBA" id="ARBA00009409"/>
    </source>
</evidence>
<evidence type="ECO:0000259" key="17">
    <source>
        <dbReference type="PROSITE" id="PS51068"/>
    </source>
</evidence>
<evidence type="ECO:0000313" key="18">
    <source>
        <dbReference type="EMBL" id="MBB3174852.1"/>
    </source>
</evidence>
<keyword evidence="7 15" id="KW-0378">Hydrolase</keyword>
<keyword evidence="6 15" id="KW-0863">Zinc-finger</keyword>
<dbReference type="Pfam" id="PF06831">
    <property type="entry name" value="H2TH"/>
    <property type="match status" value="1"/>
</dbReference>
<dbReference type="SMART" id="SM00898">
    <property type="entry name" value="Fapy_DNA_glyco"/>
    <property type="match status" value="1"/>
</dbReference>
<comment type="catalytic activity">
    <reaction evidence="1 15">
        <text>Hydrolysis of DNA containing ring-opened 7-methylguanine residues, releasing 2,6-diamino-4-hydroxy-5-(N-methyl)formamidopyrimidine.</text>
        <dbReference type="EC" id="3.2.2.23"/>
    </reaction>
</comment>
<dbReference type="Pfam" id="PF01149">
    <property type="entry name" value="Fapy_DNA_glyco"/>
    <property type="match status" value="1"/>
</dbReference>
<evidence type="ECO:0000256" key="13">
    <source>
        <dbReference type="ARBA" id="ARBA00023295"/>
    </source>
</evidence>
<keyword evidence="11 15" id="KW-0456">Lyase</keyword>
<comment type="caution">
    <text evidence="18">The sequence shown here is derived from an EMBL/GenBank/DDBJ whole genome shotgun (WGS) entry which is preliminary data.</text>
</comment>
<dbReference type="Proteomes" id="UP000565205">
    <property type="component" value="Unassembled WGS sequence"/>
</dbReference>
<dbReference type="EMBL" id="JACHXV010000012">
    <property type="protein sequence ID" value="MBB3174852.1"/>
    <property type="molecule type" value="Genomic_DNA"/>
</dbReference>